<evidence type="ECO:0000259" key="3">
    <source>
        <dbReference type="PROSITE" id="PS50075"/>
    </source>
</evidence>
<feature type="domain" description="Carrier" evidence="3">
    <location>
        <begin position="5"/>
        <end position="83"/>
    </location>
</feature>
<dbReference type="Proteomes" id="UP001596067">
    <property type="component" value="Unassembled WGS sequence"/>
</dbReference>
<sequence length="89" mass="9844">MTTNTSWDERYEDVLTDLMPRLAEERPLPADRELRAAGLDSMATVELLVRLEEAYQVAIPDEELGPEAFETVGSLWAVVAGQLDAAAPR</sequence>
<evidence type="ECO:0000313" key="5">
    <source>
        <dbReference type="Proteomes" id="UP001596067"/>
    </source>
</evidence>
<protein>
    <submittedName>
        <fullName evidence="4">Phosphopantetheine-binding protein</fullName>
    </submittedName>
</protein>
<dbReference type="EMBL" id="JBHSOD010000048">
    <property type="protein sequence ID" value="MFC5888958.1"/>
    <property type="molecule type" value="Genomic_DNA"/>
</dbReference>
<dbReference type="Pfam" id="PF00550">
    <property type="entry name" value="PP-binding"/>
    <property type="match status" value="1"/>
</dbReference>
<proteinExistence type="predicted"/>
<dbReference type="InterPro" id="IPR036736">
    <property type="entry name" value="ACP-like_sf"/>
</dbReference>
<organism evidence="4 5">
    <name type="scientific">Kitasatospora aburaviensis</name>
    <dbReference type="NCBI Taxonomy" id="67265"/>
    <lineage>
        <taxon>Bacteria</taxon>
        <taxon>Bacillati</taxon>
        <taxon>Actinomycetota</taxon>
        <taxon>Actinomycetes</taxon>
        <taxon>Kitasatosporales</taxon>
        <taxon>Streptomycetaceae</taxon>
        <taxon>Kitasatospora</taxon>
    </lineage>
</organism>
<keyword evidence="5" id="KW-1185">Reference proteome</keyword>
<keyword evidence="2" id="KW-0597">Phosphoprotein</keyword>
<comment type="caution">
    <text evidence="4">The sequence shown here is derived from an EMBL/GenBank/DDBJ whole genome shotgun (WGS) entry which is preliminary data.</text>
</comment>
<dbReference type="Gene3D" id="1.10.1200.10">
    <property type="entry name" value="ACP-like"/>
    <property type="match status" value="1"/>
</dbReference>
<dbReference type="SUPFAM" id="SSF47336">
    <property type="entry name" value="ACP-like"/>
    <property type="match status" value="1"/>
</dbReference>
<gene>
    <name evidence="4" type="ORF">ACFP0N_28715</name>
</gene>
<accession>A0ABW1F5A3</accession>
<dbReference type="PROSITE" id="PS50075">
    <property type="entry name" value="CARRIER"/>
    <property type="match status" value="1"/>
</dbReference>
<dbReference type="InterPro" id="IPR009081">
    <property type="entry name" value="PP-bd_ACP"/>
</dbReference>
<dbReference type="PROSITE" id="PS00012">
    <property type="entry name" value="PHOSPHOPANTETHEINE"/>
    <property type="match status" value="1"/>
</dbReference>
<name>A0ABW1F5A3_9ACTN</name>
<keyword evidence="1" id="KW-0596">Phosphopantetheine</keyword>
<dbReference type="InterPro" id="IPR006162">
    <property type="entry name" value="Ppantetheine_attach_site"/>
</dbReference>
<evidence type="ECO:0000313" key="4">
    <source>
        <dbReference type="EMBL" id="MFC5888958.1"/>
    </source>
</evidence>
<reference evidence="5" key="1">
    <citation type="journal article" date="2019" name="Int. J. Syst. Evol. Microbiol.">
        <title>The Global Catalogue of Microorganisms (GCM) 10K type strain sequencing project: providing services to taxonomists for standard genome sequencing and annotation.</title>
        <authorList>
            <consortium name="The Broad Institute Genomics Platform"/>
            <consortium name="The Broad Institute Genome Sequencing Center for Infectious Disease"/>
            <person name="Wu L."/>
            <person name="Ma J."/>
        </authorList>
    </citation>
    <scope>NUCLEOTIDE SEQUENCE [LARGE SCALE GENOMIC DNA]</scope>
    <source>
        <strain evidence="5">CGMCC 4.1469</strain>
    </source>
</reference>
<dbReference type="RefSeq" id="WP_313766913.1">
    <property type="nucleotide sequence ID" value="NZ_BAAAVH010000063.1"/>
</dbReference>
<evidence type="ECO:0000256" key="1">
    <source>
        <dbReference type="ARBA" id="ARBA00022450"/>
    </source>
</evidence>
<evidence type="ECO:0000256" key="2">
    <source>
        <dbReference type="ARBA" id="ARBA00022553"/>
    </source>
</evidence>